<evidence type="ECO:0000256" key="3">
    <source>
        <dbReference type="ARBA" id="ARBA00022523"/>
    </source>
</evidence>
<dbReference type="GO" id="GO:1902025">
    <property type="term" value="P:nitrate import"/>
    <property type="evidence" value="ECO:0007669"/>
    <property type="project" value="TreeGrafter"/>
</dbReference>
<dbReference type="GO" id="GO:0048364">
    <property type="term" value="P:root development"/>
    <property type="evidence" value="ECO:0007669"/>
    <property type="project" value="InterPro"/>
</dbReference>
<evidence type="ECO:0000256" key="2">
    <source>
        <dbReference type="ARBA" id="ARBA00008963"/>
    </source>
</evidence>
<keyword evidence="5" id="KW-0372">Hormone</keyword>
<gene>
    <name evidence="10" type="ORF">CR513_13862</name>
</gene>
<dbReference type="GO" id="GO:1901371">
    <property type="term" value="P:regulation of leaf morphogenesis"/>
    <property type="evidence" value="ECO:0007669"/>
    <property type="project" value="TreeGrafter"/>
</dbReference>
<evidence type="ECO:0000256" key="1">
    <source>
        <dbReference type="ARBA" id="ARBA00004271"/>
    </source>
</evidence>
<dbReference type="GO" id="GO:0006995">
    <property type="term" value="P:cellular response to nitrogen starvation"/>
    <property type="evidence" value="ECO:0007669"/>
    <property type="project" value="UniProtKB-ARBA"/>
</dbReference>
<proteinExistence type="inferred from homology"/>
<dbReference type="EMBL" id="QJKJ01002489">
    <property type="protein sequence ID" value="RDY02648.1"/>
    <property type="molecule type" value="Genomic_DNA"/>
</dbReference>
<accession>A0A371HIN5</accession>
<dbReference type="PANTHER" id="PTHR33348:SF39">
    <property type="entry name" value="PRECURSOR OF CEP5"/>
    <property type="match status" value="1"/>
</dbReference>
<dbReference type="Proteomes" id="UP000257109">
    <property type="component" value="Unassembled WGS sequence"/>
</dbReference>
<dbReference type="AlphaFoldDB" id="A0A371HIN5"/>
<keyword evidence="6" id="KW-0732">Signal</keyword>
<dbReference type="GO" id="GO:0048046">
    <property type="term" value="C:apoplast"/>
    <property type="evidence" value="ECO:0007669"/>
    <property type="project" value="UniProtKB-SubCell"/>
</dbReference>
<dbReference type="GO" id="GO:2000280">
    <property type="term" value="P:regulation of root development"/>
    <property type="evidence" value="ECO:0007669"/>
    <property type="project" value="TreeGrafter"/>
</dbReference>
<evidence type="ECO:0000313" key="11">
    <source>
        <dbReference type="Proteomes" id="UP000257109"/>
    </source>
</evidence>
<feature type="non-terminal residue" evidence="10">
    <location>
        <position position="1"/>
    </location>
</feature>
<evidence type="ECO:0000256" key="6">
    <source>
        <dbReference type="ARBA" id="ARBA00022729"/>
    </source>
</evidence>
<protein>
    <submittedName>
        <fullName evidence="10">Uncharacterized protein</fullName>
    </submittedName>
</protein>
<evidence type="ECO:0000256" key="8">
    <source>
        <dbReference type="SAM" id="MobiDB-lite"/>
    </source>
</evidence>
<keyword evidence="9" id="KW-1133">Transmembrane helix</keyword>
<feature type="transmembrane region" description="Helical" evidence="9">
    <location>
        <begin position="6"/>
        <end position="27"/>
    </location>
</feature>
<dbReference type="PANTHER" id="PTHR33348">
    <property type="entry name" value="PRECURSOR OF CEP5"/>
    <property type="match status" value="1"/>
</dbReference>
<evidence type="ECO:0000313" key="10">
    <source>
        <dbReference type="EMBL" id="RDY02648.1"/>
    </source>
</evidence>
<sequence>MANSKLGFMITYIFLSIMIFNGTFSALGRPLKSEMKDQVTTHQNIIKEIAKAAEYTDKWHDHTLAFESSTVDDFQPTDPGHSPGAGHSSPHANVVPKP</sequence>
<comment type="similarity">
    <text evidence="2">Belongs to the C-terminally encoded plant signaling peptide (CEP) family.</text>
</comment>
<evidence type="ECO:0000256" key="9">
    <source>
        <dbReference type="SAM" id="Phobius"/>
    </source>
</evidence>
<dbReference type="InterPro" id="IPR033250">
    <property type="entry name" value="CEP"/>
</dbReference>
<dbReference type="GO" id="GO:0005179">
    <property type="term" value="F:hormone activity"/>
    <property type="evidence" value="ECO:0007669"/>
    <property type="project" value="UniProtKB-KW"/>
</dbReference>
<evidence type="ECO:0000256" key="4">
    <source>
        <dbReference type="ARBA" id="ARBA00022525"/>
    </source>
</evidence>
<feature type="region of interest" description="Disordered" evidence="8">
    <location>
        <begin position="70"/>
        <end position="98"/>
    </location>
</feature>
<dbReference type="OrthoDB" id="1863260at2759"/>
<keyword evidence="3" id="KW-0052">Apoplast</keyword>
<keyword evidence="7" id="KW-0379">Hydroxylation</keyword>
<name>A0A371HIN5_MUCPR</name>
<keyword evidence="9" id="KW-0472">Membrane</keyword>
<keyword evidence="11" id="KW-1185">Reference proteome</keyword>
<keyword evidence="9" id="KW-0812">Transmembrane</keyword>
<comment type="subcellular location">
    <subcellularLocation>
        <location evidence="1">Secreted</location>
        <location evidence="1">Extracellular space</location>
        <location evidence="1">Apoplast</location>
    </subcellularLocation>
</comment>
<keyword evidence="4" id="KW-0964">Secreted</keyword>
<reference evidence="10" key="1">
    <citation type="submission" date="2018-05" db="EMBL/GenBank/DDBJ databases">
        <title>Draft genome of Mucuna pruriens seed.</title>
        <authorList>
            <person name="Nnadi N.E."/>
            <person name="Vos R."/>
            <person name="Hasami M.H."/>
            <person name="Devisetty U.K."/>
            <person name="Aguiy J.C."/>
        </authorList>
    </citation>
    <scope>NUCLEOTIDE SEQUENCE [LARGE SCALE GENOMIC DNA]</scope>
    <source>
        <strain evidence="10">JCA_2017</strain>
    </source>
</reference>
<comment type="caution">
    <text evidence="10">The sequence shown here is derived from an EMBL/GenBank/DDBJ whole genome shotgun (WGS) entry which is preliminary data.</text>
</comment>
<evidence type="ECO:0000256" key="5">
    <source>
        <dbReference type="ARBA" id="ARBA00022702"/>
    </source>
</evidence>
<evidence type="ECO:0000256" key="7">
    <source>
        <dbReference type="ARBA" id="ARBA00023278"/>
    </source>
</evidence>
<organism evidence="10 11">
    <name type="scientific">Mucuna pruriens</name>
    <name type="common">Velvet bean</name>
    <name type="synonym">Dolichos pruriens</name>
    <dbReference type="NCBI Taxonomy" id="157652"/>
    <lineage>
        <taxon>Eukaryota</taxon>
        <taxon>Viridiplantae</taxon>
        <taxon>Streptophyta</taxon>
        <taxon>Embryophyta</taxon>
        <taxon>Tracheophyta</taxon>
        <taxon>Spermatophyta</taxon>
        <taxon>Magnoliopsida</taxon>
        <taxon>eudicotyledons</taxon>
        <taxon>Gunneridae</taxon>
        <taxon>Pentapetalae</taxon>
        <taxon>rosids</taxon>
        <taxon>fabids</taxon>
        <taxon>Fabales</taxon>
        <taxon>Fabaceae</taxon>
        <taxon>Papilionoideae</taxon>
        <taxon>50 kb inversion clade</taxon>
        <taxon>NPAAA clade</taxon>
        <taxon>indigoferoid/millettioid clade</taxon>
        <taxon>Phaseoleae</taxon>
        <taxon>Mucuna</taxon>
    </lineage>
</organism>